<evidence type="ECO:0000313" key="2">
    <source>
        <dbReference type="EMBL" id="TNM89479.1"/>
    </source>
</evidence>
<proteinExistence type="predicted"/>
<name>A0A4Z2BC56_9TELE</name>
<keyword evidence="3" id="KW-1185">Reference proteome</keyword>
<dbReference type="Proteomes" id="UP000516260">
    <property type="component" value="Chromosome 4"/>
</dbReference>
<accession>A0A4Z2BC56</accession>
<protein>
    <submittedName>
        <fullName evidence="2">Uncharacterized protein</fullName>
    </submittedName>
</protein>
<sequence>MAQTTGHAQNLQTAAVAAILPDSGELTEDETASAGVQVFDESTARLTVHSGDTLTQTDARTEIDPEFFTSMASAAGRTTRPPTAAVTHTNRSQQFSQVTAATLLQQAADQTLEPPGSQDPGISAVSEHPDGESTLSGIKPDPFSKATVTVTPTVGFENDKYEITLEPQSPEEREAKGTQIVTNVTMLREKGDTDFSSSTLPDHRATEATVTETTVTETSREIPNVENNEPEVITRLESPSHKPFDINKRMLLCLKQHNLNVVQMQQ</sequence>
<dbReference type="AlphaFoldDB" id="A0A4Z2BC56"/>
<comment type="caution">
    <text evidence="2">The sequence shown here is derived from an EMBL/GenBank/DDBJ whole genome shotgun (WGS) entry which is preliminary data.</text>
</comment>
<evidence type="ECO:0000256" key="1">
    <source>
        <dbReference type="SAM" id="MobiDB-lite"/>
    </source>
</evidence>
<dbReference type="EMBL" id="SWLE01000017">
    <property type="protein sequence ID" value="TNM89479.1"/>
    <property type="molecule type" value="Genomic_DNA"/>
</dbReference>
<feature type="region of interest" description="Disordered" evidence="1">
    <location>
        <begin position="111"/>
        <end position="144"/>
    </location>
</feature>
<evidence type="ECO:0000313" key="3">
    <source>
        <dbReference type="Proteomes" id="UP000516260"/>
    </source>
</evidence>
<reference evidence="2 3" key="1">
    <citation type="submission" date="2019-04" db="EMBL/GenBank/DDBJ databases">
        <title>The sequence and de novo assembly of Takifugu bimaculatus genome using PacBio and Hi-C technologies.</title>
        <authorList>
            <person name="Xu P."/>
            <person name="Liu B."/>
            <person name="Zhou Z."/>
        </authorList>
    </citation>
    <scope>NUCLEOTIDE SEQUENCE [LARGE SCALE GENOMIC DNA]</scope>
    <source>
        <strain evidence="2">TB-2018</strain>
        <tissue evidence="2">Muscle</tissue>
    </source>
</reference>
<gene>
    <name evidence="2" type="ORF">fugu_003713</name>
</gene>
<organism evidence="2 3">
    <name type="scientific">Takifugu bimaculatus</name>
    <dbReference type="NCBI Taxonomy" id="433685"/>
    <lineage>
        <taxon>Eukaryota</taxon>
        <taxon>Metazoa</taxon>
        <taxon>Chordata</taxon>
        <taxon>Craniata</taxon>
        <taxon>Vertebrata</taxon>
        <taxon>Euteleostomi</taxon>
        <taxon>Actinopterygii</taxon>
        <taxon>Neopterygii</taxon>
        <taxon>Teleostei</taxon>
        <taxon>Neoteleostei</taxon>
        <taxon>Acanthomorphata</taxon>
        <taxon>Eupercaria</taxon>
        <taxon>Tetraodontiformes</taxon>
        <taxon>Tetradontoidea</taxon>
        <taxon>Tetraodontidae</taxon>
        <taxon>Takifugu</taxon>
    </lineage>
</organism>